<dbReference type="EMBL" id="CP045895">
    <property type="protein sequence ID" value="QQP48661.1"/>
    <property type="molecule type" value="Genomic_DNA"/>
</dbReference>
<gene>
    <name evidence="1" type="ORF">FKW44_009040</name>
</gene>
<feature type="non-terminal residue" evidence="1">
    <location>
        <position position="1"/>
    </location>
</feature>
<keyword evidence="2" id="KW-1185">Reference proteome</keyword>
<dbReference type="AlphaFoldDB" id="A0A7T8HF65"/>
<dbReference type="Proteomes" id="UP000595437">
    <property type="component" value="Chromosome 6"/>
</dbReference>
<evidence type="ECO:0000313" key="2">
    <source>
        <dbReference type="Proteomes" id="UP000595437"/>
    </source>
</evidence>
<protein>
    <submittedName>
        <fullName evidence="1">Uncharacterized protein</fullName>
    </submittedName>
</protein>
<sequence>YIIPSDCNYVVAVSPELLELVVELVSLTLLITPPNDEYSLLVGPKLVIPEQVLQLPEQETVTQVQ</sequence>
<reference evidence="2" key="1">
    <citation type="submission" date="2021-01" db="EMBL/GenBank/DDBJ databases">
        <title>Caligus Genome Assembly.</title>
        <authorList>
            <person name="Gallardo-Escarate C."/>
        </authorList>
    </citation>
    <scope>NUCLEOTIDE SEQUENCE [LARGE SCALE GENOMIC DNA]</scope>
</reference>
<evidence type="ECO:0000313" key="1">
    <source>
        <dbReference type="EMBL" id="QQP48661.1"/>
    </source>
</evidence>
<accession>A0A7T8HF65</accession>
<name>A0A7T8HF65_CALRO</name>
<proteinExistence type="predicted"/>
<feature type="non-terminal residue" evidence="1">
    <location>
        <position position="65"/>
    </location>
</feature>
<organism evidence="1 2">
    <name type="scientific">Caligus rogercresseyi</name>
    <name type="common">Sea louse</name>
    <dbReference type="NCBI Taxonomy" id="217165"/>
    <lineage>
        <taxon>Eukaryota</taxon>
        <taxon>Metazoa</taxon>
        <taxon>Ecdysozoa</taxon>
        <taxon>Arthropoda</taxon>
        <taxon>Crustacea</taxon>
        <taxon>Multicrustacea</taxon>
        <taxon>Hexanauplia</taxon>
        <taxon>Copepoda</taxon>
        <taxon>Siphonostomatoida</taxon>
        <taxon>Caligidae</taxon>
        <taxon>Caligus</taxon>
    </lineage>
</organism>